<evidence type="ECO:0000256" key="7">
    <source>
        <dbReference type="ARBA" id="ARBA00047942"/>
    </source>
</evidence>
<sequence length="534" mass="61776">MMYGERSNGKEHGVVLTKPEVVEKMLDLAGFKADRDLRAVRVIEPSAGEGAFALPLIRRLYQSSQRYSFDFIKALQNLKFYDIDRTSLDILKGRVLQEFEGISEEQAEEFIMCGDFLTAQTEPCDLVIGNPPYIRHENIPNDKKEQYKKHFTTFIHRSDIYIPFYEKGLKLLRENGRLCYICANRWLKNQYGKRLRTLIAKLFSLEYIIDLENVDAFEESVIAYPAITTIQNTTRQSPIPYYQLDDLESLLNFSIGTPPSRTLSNNPDNWFARDYHLNGSTVKLSAISEQGFKIGIGVATGRDKVFIGKDMKGHIEETLLLPILLSKDIRGQRVNWSGNYLLNPYTTDGNLIDLGEFPKAKAYLFKHYEQLVKRHVAKKNPKNWYRTIDKVHAELTHAPKIILPDITGNPLIHIDQGNYYPHHNLYYITGKEIPDLELLAAILMSDFVRDQLLELGNKMNGGYPRWQSQNLKKLRIPYLDALPNSLKKKIRKAYRDQDTEQINEYVNLTNFFGYTRTEGQLALFEPRNRNYLQG</sequence>
<name>A0A098RZG6_9BACT</name>
<dbReference type="InterPro" id="IPR029063">
    <property type="entry name" value="SAM-dependent_MTases_sf"/>
</dbReference>
<dbReference type="EC" id="2.1.1.72" evidence="1"/>
<feature type="domain" description="Type II methyltransferase M.TaqI-like" evidence="8">
    <location>
        <begin position="105"/>
        <end position="217"/>
    </location>
</feature>
<comment type="catalytic activity">
    <reaction evidence="7">
        <text>a 2'-deoxyadenosine in DNA + S-adenosyl-L-methionine = an N(6)-methyl-2'-deoxyadenosine in DNA + S-adenosyl-L-homocysteine + H(+)</text>
        <dbReference type="Rhea" id="RHEA:15197"/>
        <dbReference type="Rhea" id="RHEA-COMP:12418"/>
        <dbReference type="Rhea" id="RHEA-COMP:12419"/>
        <dbReference type="ChEBI" id="CHEBI:15378"/>
        <dbReference type="ChEBI" id="CHEBI:57856"/>
        <dbReference type="ChEBI" id="CHEBI:59789"/>
        <dbReference type="ChEBI" id="CHEBI:90615"/>
        <dbReference type="ChEBI" id="CHEBI:90616"/>
        <dbReference type="EC" id="2.1.1.72"/>
    </reaction>
</comment>
<evidence type="ECO:0000256" key="2">
    <source>
        <dbReference type="ARBA" id="ARBA00022603"/>
    </source>
</evidence>
<dbReference type="PANTHER" id="PTHR33841:SF6">
    <property type="entry name" value="TYPE II METHYLTRANSFERASE M.HINDII"/>
    <property type="match status" value="1"/>
</dbReference>
<keyword evidence="6" id="KW-0238">DNA-binding</keyword>
<gene>
    <name evidence="9" type="ORF">IX84_27030</name>
</gene>
<dbReference type="InterPro" id="IPR050953">
    <property type="entry name" value="N4_N6_ade-DNA_methylase"/>
</dbReference>
<dbReference type="PROSITE" id="PS00092">
    <property type="entry name" value="N6_MTASE"/>
    <property type="match status" value="1"/>
</dbReference>
<dbReference type="RefSeq" id="WP_044228008.1">
    <property type="nucleotide sequence ID" value="NZ_JBKAGJ010000046.1"/>
</dbReference>
<dbReference type="Proteomes" id="UP000029736">
    <property type="component" value="Unassembled WGS sequence"/>
</dbReference>
<dbReference type="GO" id="GO:0003677">
    <property type="term" value="F:DNA binding"/>
    <property type="evidence" value="ECO:0007669"/>
    <property type="project" value="UniProtKB-KW"/>
</dbReference>
<evidence type="ECO:0000313" key="9">
    <source>
        <dbReference type="EMBL" id="KGE85534.1"/>
    </source>
</evidence>
<dbReference type="REBASE" id="100129">
    <property type="entry name" value="M.PxiKD52ORF27030P"/>
</dbReference>
<keyword evidence="10" id="KW-1185">Reference proteome</keyword>
<dbReference type="GO" id="GO:0009007">
    <property type="term" value="F:site-specific DNA-methyltransferase (adenine-specific) activity"/>
    <property type="evidence" value="ECO:0007669"/>
    <property type="project" value="UniProtKB-EC"/>
</dbReference>
<protein>
    <recommendedName>
        <fullName evidence="1">site-specific DNA-methyltransferase (adenine-specific)</fullName>
        <ecNumber evidence="1">2.1.1.72</ecNumber>
    </recommendedName>
</protein>
<evidence type="ECO:0000256" key="6">
    <source>
        <dbReference type="ARBA" id="ARBA00023125"/>
    </source>
</evidence>
<keyword evidence="4" id="KW-0949">S-adenosyl-L-methionine</keyword>
<dbReference type="PRINTS" id="PR00507">
    <property type="entry name" value="N12N6MTFRASE"/>
</dbReference>
<keyword evidence="5" id="KW-0680">Restriction system</keyword>
<accession>A0A098RZG6</accession>
<dbReference type="Gene3D" id="3.40.50.150">
    <property type="entry name" value="Vaccinia Virus protein VP39"/>
    <property type="match status" value="1"/>
</dbReference>
<evidence type="ECO:0000313" key="10">
    <source>
        <dbReference type="Proteomes" id="UP000029736"/>
    </source>
</evidence>
<dbReference type="GO" id="GO:0009307">
    <property type="term" value="P:DNA restriction-modification system"/>
    <property type="evidence" value="ECO:0007669"/>
    <property type="project" value="UniProtKB-KW"/>
</dbReference>
<comment type="caution">
    <text evidence="9">The sequence shown here is derived from an EMBL/GenBank/DDBJ whole genome shotgun (WGS) entry which is preliminary data.</text>
</comment>
<dbReference type="STRING" id="1524460.IX84_27030"/>
<dbReference type="OrthoDB" id="32195at2"/>
<dbReference type="Pfam" id="PF07669">
    <property type="entry name" value="Eco57I"/>
    <property type="match status" value="1"/>
</dbReference>
<dbReference type="SUPFAM" id="SSF53335">
    <property type="entry name" value="S-adenosyl-L-methionine-dependent methyltransferases"/>
    <property type="match status" value="1"/>
</dbReference>
<organism evidence="9 10">
    <name type="scientific">Phaeodactylibacter xiamenensis</name>
    <dbReference type="NCBI Taxonomy" id="1524460"/>
    <lineage>
        <taxon>Bacteria</taxon>
        <taxon>Pseudomonadati</taxon>
        <taxon>Bacteroidota</taxon>
        <taxon>Saprospiria</taxon>
        <taxon>Saprospirales</taxon>
        <taxon>Haliscomenobacteraceae</taxon>
        <taxon>Phaeodactylibacter</taxon>
    </lineage>
</organism>
<evidence type="ECO:0000256" key="3">
    <source>
        <dbReference type="ARBA" id="ARBA00022679"/>
    </source>
</evidence>
<evidence type="ECO:0000259" key="8">
    <source>
        <dbReference type="Pfam" id="PF07669"/>
    </source>
</evidence>
<dbReference type="GO" id="GO:0032259">
    <property type="term" value="P:methylation"/>
    <property type="evidence" value="ECO:0007669"/>
    <property type="project" value="UniProtKB-KW"/>
</dbReference>
<dbReference type="EMBL" id="JPOS01000085">
    <property type="protein sequence ID" value="KGE85534.1"/>
    <property type="molecule type" value="Genomic_DNA"/>
</dbReference>
<proteinExistence type="predicted"/>
<evidence type="ECO:0000256" key="1">
    <source>
        <dbReference type="ARBA" id="ARBA00011900"/>
    </source>
</evidence>
<dbReference type="PANTHER" id="PTHR33841">
    <property type="entry name" value="DNA METHYLTRANSFERASE YEEA-RELATED"/>
    <property type="match status" value="1"/>
</dbReference>
<dbReference type="AlphaFoldDB" id="A0A098RZG6"/>
<reference evidence="9 10" key="1">
    <citation type="journal article" date="2014" name="Int. J. Syst. Evol. Microbiol.">
        <title>Phaeodactylibacter xiamenensis gen. nov., sp. nov., a member of the family Saprospiraceae isolated from the marine alga Phaeodactylum tricornutum.</title>
        <authorList>
            <person name="Chen Z.Jr."/>
            <person name="Lei X."/>
            <person name="Lai Q."/>
            <person name="Li Y."/>
            <person name="Zhang B."/>
            <person name="Zhang J."/>
            <person name="Zhang H."/>
            <person name="Yang L."/>
            <person name="Zheng W."/>
            <person name="Tian Y."/>
            <person name="Yu Z."/>
            <person name="Xu H.Jr."/>
            <person name="Zheng T."/>
        </authorList>
    </citation>
    <scope>NUCLEOTIDE SEQUENCE [LARGE SCALE GENOMIC DNA]</scope>
    <source>
        <strain evidence="9 10">KD52</strain>
    </source>
</reference>
<keyword evidence="2" id="KW-0489">Methyltransferase</keyword>
<keyword evidence="3" id="KW-0808">Transferase</keyword>
<evidence type="ECO:0000256" key="5">
    <source>
        <dbReference type="ARBA" id="ARBA00022747"/>
    </source>
</evidence>
<dbReference type="InterPro" id="IPR002052">
    <property type="entry name" value="DNA_methylase_N6_adenine_CS"/>
</dbReference>
<evidence type="ECO:0000256" key="4">
    <source>
        <dbReference type="ARBA" id="ARBA00022691"/>
    </source>
</evidence>
<dbReference type="InterPro" id="IPR011639">
    <property type="entry name" value="MethylTrfase_TaqI-like_dom"/>
</dbReference>